<dbReference type="EMBL" id="QVNQ01000006">
    <property type="protein sequence ID" value="RFS83420.1"/>
    <property type="molecule type" value="Genomic_DNA"/>
</dbReference>
<dbReference type="OrthoDB" id="4337269at2"/>
<feature type="transmembrane region" description="Helical" evidence="1">
    <location>
        <begin position="92"/>
        <end position="115"/>
    </location>
</feature>
<accession>A0A372GDJ4</accession>
<sequence>MRGRKLTVFALYRYTFTGFVLSQRYAAPALLFCAAVVVGTSSDSGPLIGAYSLCAMFMFLCAIWLTATLVNNEDPVRRGVTIVSAGGARRPLAATAAVAVSCCALLTVFGVGYPAMTGKHVVTAAGVAVGAGAQLTTAAVGVAVGLVCSRPVIARQGYAVATAVTAALAAVLVPWLTPVRPTVQLLLSDRSPEDVATPLLALALTATLLLTASIVATNTITTRRD</sequence>
<dbReference type="RefSeq" id="WP_117401251.1">
    <property type="nucleotide sequence ID" value="NZ_QVNQ01000006.1"/>
</dbReference>
<evidence type="ECO:0000256" key="1">
    <source>
        <dbReference type="SAM" id="Phobius"/>
    </source>
</evidence>
<keyword evidence="1" id="KW-1133">Transmembrane helix</keyword>
<evidence type="ECO:0000313" key="2">
    <source>
        <dbReference type="EMBL" id="RFS83420.1"/>
    </source>
</evidence>
<feature type="transmembrane region" description="Helical" evidence="1">
    <location>
        <begin position="196"/>
        <end position="216"/>
    </location>
</feature>
<keyword evidence="1" id="KW-0812">Transmembrane</keyword>
<dbReference type="AlphaFoldDB" id="A0A372GDJ4"/>
<comment type="caution">
    <text evidence="2">The sequence shown here is derived from an EMBL/GenBank/DDBJ whole genome shotgun (WGS) entry which is preliminary data.</text>
</comment>
<gene>
    <name evidence="2" type="ORF">D0T12_20420</name>
</gene>
<keyword evidence="3" id="KW-1185">Reference proteome</keyword>
<protein>
    <recommendedName>
        <fullName evidence="4">ABC transporter</fullName>
    </recommendedName>
</protein>
<feature type="transmembrane region" description="Helical" evidence="1">
    <location>
        <begin position="121"/>
        <end position="146"/>
    </location>
</feature>
<keyword evidence="1" id="KW-0472">Membrane</keyword>
<feature type="transmembrane region" description="Helical" evidence="1">
    <location>
        <begin position="50"/>
        <end position="71"/>
    </location>
</feature>
<proteinExistence type="predicted"/>
<dbReference type="Proteomes" id="UP000262882">
    <property type="component" value="Unassembled WGS sequence"/>
</dbReference>
<evidence type="ECO:0000313" key="3">
    <source>
        <dbReference type="Proteomes" id="UP000262882"/>
    </source>
</evidence>
<organism evidence="2 3">
    <name type="scientific">Actinomadura spongiicola</name>
    <dbReference type="NCBI Taxonomy" id="2303421"/>
    <lineage>
        <taxon>Bacteria</taxon>
        <taxon>Bacillati</taxon>
        <taxon>Actinomycetota</taxon>
        <taxon>Actinomycetes</taxon>
        <taxon>Streptosporangiales</taxon>
        <taxon>Thermomonosporaceae</taxon>
        <taxon>Actinomadura</taxon>
    </lineage>
</organism>
<reference evidence="2 3" key="1">
    <citation type="submission" date="2018-08" db="EMBL/GenBank/DDBJ databases">
        <title>Actinomadura spongicola sp. nov., isolated from marine sponge Leucetta chagosensis.</title>
        <authorList>
            <person name="Li L."/>
            <person name="Lin H.W."/>
        </authorList>
    </citation>
    <scope>NUCLEOTIDE SEQUENCE [LARGE SCALE GENOMIC DNA]</scope>
    <source>
        <strain evidence="2 3">LHW52907</strain>
    </source>
</reference>
<feature type="transmembrane region" description="Helical" evidence="1">
    <location>
        <begin position="12"/>
        <end position="38"/>
    </location>
</feature>
<feature type="transmembrane region" description="Helical" evidence="1">
    <location>
        <begin position="158"/>
        <end position="176"/>
    </location>
</feature>
<name>A0A372GDJ4_9ACTN</name>
<evidence type="ECO:0008006" key="4">
    <source>
        <dbReference type="Google" id="ProtNLM"/>
    </source>
</evidence>